<dbReference type="SUPFAM" id="SSF53448">
    <property type="entry name" value="Nucleotide-diphospho-sugar transferases"/>
    <property type="match status" value="1"/>
</dbReference>
<keyword evidence="2" id="KW-0808">Transferase</keyword>
<reference evidence="2 3" key="1">
    <citation type="submission" date="2018-04" db="EMBL/GenBank/DDBJ databases">
        <title>Polynucleobacter sp. UH21B genome.</title>
        <authorList>
            <person name="Hahn M.W."/>
        </authorList>
    </citation>
    <scope>NUCLEOTIDE SEQUENCE [LARGE SCALE GENOMIC DNA]</scope>
    <source>
        <strain evidence="2 3">MWH-UH21B</strain>
    </source>
</reference>
<gene>
    <name evidence="2" type="ORF">DCO17_01730</name>
</gene>
<accession>A0A6M9PTT4</accession>
<keyword evidence="3" id="KW-1185">Reference proteome</keyword>
<dbReference type="GO" id="GO:0016740">
    <property type="term" value="F:transferase activity"/>
    <property type="evidence" value="ECO:0007669"/>
    <property type="project" value="UniProtKB-KW"/>
</dbReference>
<dbReference type="AlphaFoldDB" id="A0A6M9PTT4"/>
<dbReference type="RefSeq" id="WP_173955103.1">
    <property type="nucleotide sequence ID" value="NZ_CP028942.1"/>
</dbReference>
<protein>
    <submittedName>
        <fullName evidence="2">Glycosyl transferase family 2</fullName>
    </submittedName>
</protein>
<dbReference type="PANTHER" id="PTHR48090">
    <property type="entry name" value="UNDECAPRENYL-PHOSPHATE 4-DEOXY-4-FORMAMIDO-L-ARABINOSE TRANSFERASE-RELATED"/>
    <property type="match status" value="1"/>
</dbReference>
<dbReference type="Proteomes" id="UP000503312">
    <property type="component" value="Chromosome"/>
</dbReference>
<organism evidence="2 3">
    <name type="scientific">Polynucleobacter tropicus</name>
    <dbReference type="NCBI Taxonomy" id="1743174"/>
    <lineage>
        <taxon>Bacteria</taxon>
        <taxon>Pseudomonadati</taxon>
        <taxon>Pseudomonadota</taxon>
        <taxon>Betaproteobacteria</taxon>
        <taxon>Burkholderiales</taxon>
        <taxon>Burkholderiaceae</taxon>
        <taxon>Polynucleobacter</taxon>
    </lineage>
</organism>
<dbReference type="EMBL" id="CP028942">
    <property type="protein sequence ID" value="QKM64059.1"/>
    <property type="molecule type" value="Genomic_DNA"/>
</dbReference>
<dbReference type="KEGG" id="ptrp:DCO17_01730"/>
<dbReference type="Gene3D" id="3.90.550.10">
    <property type="entry name" value="Spore Coat Polysaccharide Biosynthesis Protein SpsA, Chain A"/>
    <property type="match status" value="1"/>
</dbReference>
<dbReference type="InterPro" id="IPR029044">
    <property type="entry name" value="Nucleotide-diphossugar_trans"/>
</dbReference>
<feature type="domain" description="Glycosyltransferase 2-like" evidence="1">
    <location>
        <begin position="26"/>
        <end position="132"/>
    </location>
</feature>
<dbReference type="PANTHER" id="PTHR48090:SF7">
    <property type="entry name" value="RFBJ PROTEIN"/>
    <property type="match status" value="1"/>
</dbReference>
<sequence>MKISLCLIVKNELQGCKTDVPKIPRDEFHEIFAVDGGSNDGTIEYLNSVNIPVFPQPKIGLNAAYVYANELASGDAVVAFFPKGTLPTDDLKKFRPHFNAGAQLIIASRQLSNSSNEEDQSFFRPRKWAVLALSILAYIIWRREGVWIRDVLHGFKGWDKAAFRKMEVLDRGLSIDIEMVVRSYKLRLKRIEFPTKEVARNYGETNFKFWPTGKKILIYLLYELARKN</sequence>
<dbReference type="InterPro" id="IPR001173">
    <property type="entry name" value="Glyco_trans_2-like"/>
</dbReference>
<evidence type="ECO:0000313" key="2">
    <source>
        <dbReference type="EMBL" id="QKM64059.1"/>
    </source>
</evidence>
<dbReference type="InterPro" id="IPR050256">
    <property type="entry name" value="Glycosyltransferase_2"/>
</dbReference>
<evidence type="ECO:0000259" key="1">
    <source>
        <dbReference type="Pfam" id="PF00535"/>
    </source>
</evidence>
<name>A0A6M9PTT4_9BURK</name>
<dbReference type="Pfam" id="PF00535">
    <property type="entry name" value="Glycos_transf_2"/>
    <property type="match status" value="1"/>
</dbReference>
<evidence type="ECO:0000313" key="3">
    <source>
        <dbReference type="Proteomes" id="UP000503312"/>
    </source>
</evidence>
<proteinExistence type="predicted"/>